<dbReference type="EMBL" id="LN728830">
    <property type="protein sequence ID" value="CEP12935.1"/>
    <property type="molecule type" value="Genomic_DNA"/>
</dbReference>
<feature type="compositionally biased region" description="Basic and acidic residues" evidence="1">
    <location>
        <begin position="109"/>
        <end position="120"/>
    </location>
</feature>
<feature type="compositionally biased region" description="Basic residues" evidence="1">
    <location>
        <begin position="98"/>
        <end position="108"/>
    </location>
</feature>
<organism evidence="2 3">
    <name type="scientific">Parasitella parasitica</name>
    <dbReference type="NCBI Taxonomy" id="35722"/>
    <lineage>
        <taxon>Eukaryota</taxon>
        <taxon>Fungi</taxon>
        <taxon>Fungi incertae sedis</taxon>
        <taxon>Mucoromycota</taxon>
        <taxon>Mucoromycotina</taxon>
        <taxon>Mucoromycetes</taxon>
        <taxon>Mucorales</taxon>
        <taxon>Mucorineae</taxon>
        <taxon>Mucoraceae</taxon>
        <taxon>Parasitella</taxon>
    </lineage>
</organism>
<feature type="region of interest" description="Disordered" evidence="1">
    <location>
        <begin position="98"/>
        <end position="132"/>
    </location>
</feature>
<evidence type="ECO:0000256" key="1">
    <source>
        <dbReference type="SAM" id="MobiDB-lite"/>
    </source>
</evidence>
<protein>
    <submittedName>
        <fullName evidence="2">Uncharacterized protein</fullName>
    </submittedName>
</protein>
<dbReference type="Proteomes" id="UP000054107">
    <property type="component" value="Unassembled WGS sequence"/>
</dbReference>
<accession>A0A0B7NC76</accession>
<dbReference type="OrthoDB" id="2268614at2759"/>
<dbReference type="AlphaFoldDB" id="A0A0B7NC76"/>
<sequence>MNQSLQNLILEAESSLNADLPTFDVNADHEFFSSSRLQKNESCPTLDNKQLQQKRRYLFSQWKLAITMKQLINTIQTTSKEKKVRSENIDTHSIAVHHHHHIHHHHYHHQDYPEMTEAKTRSPLSSDTASLPQSQKILRNTSSLTSFFKYAIDTVGGFIPQLPPSSTRDMSQSINATAKLSKLTLHRMMFLSTIIIIQKFNYSRLWIRRGDQMLNYWKSRPLYLKPWIQRAKLLYYILHFVVR</sequence>
<evidence type="ECO:0000313" key="2">
    <source>
        <dbReference type="EMBL" id="CEP12935.1"/>
    </source>
</evidence>
<proteinExistence type="predicted"/>
<name>A0A0B7NC76_9FUNG</name>
<keyword evidence="3" id="KW-1185">Reference proteome</keyword>
<gene>
    <name evidence="2" type="primary">PARPA_06953.1 scaffold 25142</name>
</gene>
<evidence type="ECO:0000313" key="3">
    <source>
        <dbReference type="Proteomes" id="UP000054107"/>
    </source>
</evidence>
<reference evidence="2 3" key="1">
    <citation type="submission" date="2014-09" db="EMBL/GenBank/DDBJ databases">
        <authorList>
            <person name="Ellenberger Sabrina"/>
        </authorList>
    </citation>
    <scope>NUCLEOTIDE SEQUENCE [LARGE SCALE GENOMIC DNA]</scope>
    <source>
        <strain evidence="2 3">CBS 412.66</strain>
    </source>
</reference>
<feature type="compositionally biased region" description="Polar residues" evidence="1">
    <location>
        <begin position="122"/>
        <end position="132"/>
    </location>
</feature>